<evidence type="ECO:0000313" key="1">
    <source>
        <dbReference type="EMBL" id="CAL1387144.1"/>
    </source>
</evidence>
<name>A0AAV2EMV5_9ROSI</name>
<dbReference type="AlphaFoldDB" id="A0AAV2EMV5"/>
<evidence type="ECO:0000313" key="2">
    <source>
        <dbReference type="Proteomes" id="UP001497516"/>
    </source>
</evidence>
<protein>
    <submittedName>
        <fullName evidence="1">Uncharacterized protein</fullName>
    </submittedName>
</protein>
<keyword evidence="2" id="KW-1185">Reference proteome</keyword>
<gene>
    <name evidence="1" type="ORF">LTRI10_LOCUS28143</name>
</gene>
<accession>A0AAV2EMV5</accession>
<sequence length="94" mass="9772">MAGNASVPVHAIPNKPAGDVINQNLASSTQTVVGVPNQLGGEHLPLAGSTFQGGKLGINGQPPPAQRDELTTSFRDNDKTLETLPPLVPKQILK</sequence>
<organism evidence="1 2">
    <name type="scientific">Linum trigynum</name>
    <dbReference type="NCBI Taxonomy" id="586398"/>
    <lineage>
        <taxon>Eukaryota</taxon>
        <taxon>Viridiplantae</taxon>
        <taxon>Streptophyta</taxon>
        <taxon>Embryophyta</taxon>
        <taxon>Tracheophyta</taxon>
        <taxon>Spermatophyta</taxon>
        <taxon>Magnoliopsida</taxon>
        <taxon>eudicotyledons</taxon>
        <taxon>Gunneridae</taxon>
        <taxon>Pentapetalae</taxon>
        <taxon>rosids</taxon>
        <taxon>fabids</taxon>
        <taxon>Malpighiales</taxon>
        <taxon>Linaceae</taxon>
        <taxon>Linum</taxon>
    </lineage>
</organism>
<proteinExistence type="predicted"/>
<dbReference type="EMBL" id="OZ034818">
    <property type="protein sequence ID" value="CAL1387144.1"/>
    <property type="molecule type" value="Genomic_DNA"/>
</dbReference>
<reference evidence="1 2" key="1">
    <citation type="submission" date="2024-04" db="EMBL/GenBank/DDBJ databases">
        <authorList>
            <person name="Fracassetti M."/>
        </authorList>
    </citation>
    <scope>NUCLEOTIDE SEQUENCE [LARGE SCALE GENOMIC DNA]</scope>
</reference>
<dbReference type="Proteomes" id="UP001497516">
    <property type="component" value="Chromosome 5"/>
</dbReference>